<sequence>MEINQVAPSAPPGLYRIAAAAAVVGISVDLLEASIKRGDIPINLVKLGERGLVFVRAAELHAWLTGPVANASAAGGAGAGG</sequence>
<evidence type="ECO:0000313" key="1">
    <source>
        <dbReference type="EMBL" id="CAG2126891.1"/>
    </source>
</evidence>
<name>A0A916N226_9BURK</name>
<dbReference type="RefSeq" id="WP_211945243.1">
    <property type="nucleotide sequence ID" value="NZ_CAJPUY010000001.1"/>
</dbReference>
<gene>
    <name evidence="1" type="ORF">LMG31506_00224</name>
</gene>
<dbReference type="EMBL" id="CAJPUY010000001">
    <property type="protein sequence ID" value="CAG2126891.1"/>
    <property type="molecule type" value="Genomic_DNA"/>
</dbReference>
<dbReference type="Proteomes" id="UP000672934">
    <property type="component" value="Unassembled WGS sequence"/>
</dbReference>
<evidence type="ECO:0000313" key="2">
    <source>
        <dbReference type="Proteomes" id="UP000672934"/>
    </source>
</evidence>
<comment type="caution">
    <text evidence="1">The sequence shown here is derived from an EMBL/GenBank/DDBJ whole genome shotgun (WGS) entry which is preliminary data.</text>
</comment>
<proteinExistence type="predicted"/>
<reference evidence="1" key="1">
    <citation type="submission" date="2021-03" db="EMBL/GenBank/DDBJ databases">
        <authorList>
            <person name="Peeters C."/>
        </authorList>
    </citation>
    <scope>NUCLEOTIDE SEQUENCE</scope>
    <source>
        <strain evidence="1">LMG 31506</strain>
    </source>
</reference>
<organism evidence="1 2">
    <name type="scientific">Cupriavidus yeoncheonensis</name>
    <dbReference type="NCBI Taxonomy" id="1462994"/>
    <lineage>
        <taxon>Bacteria</taxon>
        <taxon>Pseudomonadati</taxon>
        <taxon>Pseudomonadota</taxon>
        <taxon>Betaproteobacteria</taxon>
        <taxon>Burkholderiales</taxon>
        <taxon>Burkholderiaceae</taxon>
        <taxon>Cupriavidus</taxon>
    </lineage>
</organism>
<dbReference type="AlphaFoldDB" id="A0A916N226"/>
<accession>A0A916N226</accession>
<protein>
    <submittedName>
        <fullName evidence="1">Uncharacterized protein</fullName>
    </submittedName>
</protein>
<keyword evidence="2" id="KW-1185">Reference proteome</keyword>